<evidence type="ECO:0000313" key="2">
    <source>
        <dbReference type="EMBL" id="AGM27415.1"/>
    </source>
</evidence>
<feature type="region of interest" description="Disordered" evidence="1">
    <location>
        <begin position="65"/>
        <end position="160"/>
    </location>
</feature>
<evidence type="ECO:0000313" key="3">
    <source>
        <dbReference type="Proteomes" id="UP000013961"/>
    </source>
</evidence>
<feature type="region of interest" description="Disordered" evidence="1">
    <location>
        <begin position="169"/>
        <end position="188"/>
    </location>
</feature>
<sequence>MKVASSQTRWLAQESTRKVLRRASSSAAVLAVLAAAIGVPVMSPQPDSGTNPVLAIARADCPPDCGGGPGNGGMPSGPPGGGTEFVPPSIPSMPSYDPGRGYPAPDQNNGISIYNSAAPQPSQAAQPSQAPVQNQDGTYNRAANGEQQPINHNAPSNQQLNNSWQKLSDQLNNQQGQPENSQQDKQDCESIARSVQTRYANIEPSQRYIDIATEGLGRREPGSQIDEAAAARRATTISAYDLAKQMMVSDLTHSAIESAGLTLEECGMQVTEADAYQFNFDVRDNEHPDGSGNGCSVPLSNITVNDMKQVLLAPGGFGRIFPIPNHPDNFPAIGQEIQLDAPVAIPLGGASFTVPWIPKSLTRSIGFVAPVKVESVNDFTSAGSASPSFGFTFVTLPGHFDGEGSHIKFTFSKNINSGLPELNVSGDVTDAPIGSARYQEVGTAVWQSFIDNVIQEALKLHGCQG</sequence>
<accession>A0AB33A6G6</accession>
<reference evidence="2 3" key="1">
    <citation type="journal article" date="2013" name="Genome Announc.">
        <title>Complete Genome Sequence of Mycobacterium massiliense Clinical Strain Asan 50594, Belonging to the Type II Genotype.</title>
        <authorList>
            <person name="Kim B.J."/>
            <person name="Kim B.R."/>
            <person name="Hong S.H."/>
            <person name="Seok S.H."/>
            <person name="Kook Y.H."/>
            <person name="Kim B.J."/>
        </authorList>
    </citation>
    <scope>NUCLEOTIDE SEQUENCE [LARGE SCALE GENOMIC DNA]</scope>
    <source>
        <strain evidence="2 3">50594</strain>
    </source>
</reference>
<dbReference type="EMBL" id="CP004374">
    <property type="protein sequence ID" value="AGM27415.1"/>
    <property type="molecule type" value="Genomic_DNA"/>
</dbReference>
<feature type="compositionally biased region" description="Gly residues" evidence="1">
    <location>
        <begin position="65"/>
        <end position="83"/>
    </location>
</feature>
<feature type="compositionally biased region" description="Polar residues" evidence="1">
    <location>
        <begin position="106"/>
        <end position="115"/>
    </location>
</feature>
<dbReference type="AlphaFoldDB" id="A0AB33A6G6"/>
<feature type="compositionally biased region" description="Polar residues" evidence="1">
    <location>
        <begin position="145"/>
        <end position="160"/>
    </location>
</feature>
<feature type="compositionally biased region" description="Polar residues" evidence="1">
    <location>
        <begin position="169"/>
        <end position="181"/>
    </location>
</feature>
<feature type="compositionally biased region" description="Low complexity" evidence="1">
    <location>
        <begin position="116"/>
        <end position="131"/>
    </location>
</feature>
<dbReference type="KEGG" id="mabb:MASS_0813"/>
<evidence type="ECO:0000256" key="1">
    <source>
        <dbReference type="SAM" id="MobiDB-lite"/>
    </source>
</evidence>
<protein>
    <submittedName>
        <fullName evidence="2">Uncharacterized protein</fullName>
    </submittedName>
</protein>
<name>A0AB33A6G6_9MYCO</name>
<organism evidence="2 3">
    <name type="scientific">Mycobacteroides abscessus subsp. bolletii 50594</name>
    <dbReference type="NCBI Taxonomy" id="1303024"/>
    <lineage>
        <taxon>Bacteria</taxon>
        <taxon>Bacillati</taxon>
        <taxon>Actinomycetota</taxon>
        <taxon>Actinomycetes</taxon>
        <taxon>Mycobacteriales</taxon>
        <taxon>Mycobacteriaceae</taxon>
        <taxon>Mycobacteroides</taxon>
        <taxon>Mycobacteroides abscessus</taxon>
    </lineage>
</organism>
<gene>
    <name evidence="2" type="ORF">MASS_0813</name>
</gene>
<dbReference type="Proteomes" id="UP000013961">
    <property type="component" value="Chromosome"/>
</dbReference>
<proteinExistence type="predicted"/>